<comment type="caution">
    <text evidence="2">The sequence shown here is derived from an EMBL/GenBank/DDBJ whole genome shotgun (WGS) entry which is preliminary data.</text>
</comment>
<dbReference type="Gene3D" id="3.30.720.160">
    <property type="entry name" value="Bifunctional DNA primase/polymerase, N-terminal"/>
    <property type="match status" value="1"/>
</dbReference>
<keyword evidence="3" id="KW-1185">Reference proteome</keyword>
<gene>
    <name evidence="2" type="ORF">KACC15558_26190</name>
</gene>
<evidence type="ECO:0000313" key="3">
    <source>
        <dbReference type="Proteomes" id="UP001498935"/>
    </source>
</evidence>
<reference evidence="2 3" key="1">
    <citation type="submission" date="2024-02" db="EMBL/GenBank/DDBJ databases">
        <title>Characterization of antibiotic resistant novel bacterial strains and their environmental applications.</title>
        <authorList>
            <person name="Manzoor S."/>
            <person name="Abbas S."/>
            <person name="Arshad M."/>
            <person name="Li W.J."/>
            <person name="Ahmed I."/>
        </authorList>
    </citation>
    <scope>NUCLEOTIDE SEQUENCE [LARGE SCALE GENOMIC DNA]</scope>
    <source>
        <strain evidence="2 3">KACC 15558</strain>
    </source>
</reference>
<proteinExistence type="predicted"/>
<name>A0ABP9U1T5_9MICO</name>
<organism evidence="2 3">
    <name type="scientific">Brevibacterium ammoniilyticum</name>
    <dbReference type="NCBI Taxonomy" id="1046555"/>
    <lineage>
        <taxon>Bacteria</taxon>
        <taxon>Bacillati</taxon>
        <taxon>Actinomycetota</taxon>
        <taxon>Actinomycetes</taxon>
        <taxon>Micrococcales</taxon>
        <taxon>Brevibacteriaceae</taxon>
        <taxon>Brevibacterium</taxon>
    </lineage>
</organism>
<dbReference type="EMBL" id="BAABNP010000011">
    <property type="protein sequence ID" value="GAA5341578.1"/>
    <property type="molecule type" value="Genomic_DNA"/>
</dbReference>
<feature type="domain" description="DNA primase/polymerase bifunctional N-terminal" evidence="1">
    <location>
        <begin position="22"/>
        <end position="187"/>
    </location>
</feature>
<accession>A0ABP9U1T5</accession>
<dbReference type="SMART" id="SM00943">
    <property type="entry name" value="Prim-Pol"/>
    <property type="match status" value="1"/>
</dbReference>
<dbReference type="RefSeq" id="WP_201671114.1">
    <property type="nucleotide sequence ID" value="NZ_BAABBK010000011.1"/>
</dbReference>
<dbReference type="Pfam" id="PF09250">
    <property type="entry name" value="Prim-Pol"/>
    <property type="match status" value="1"/>
</dbReference>
<sequence>MPHTKPLLPLEQAAVLPLREAAHAYAEAGVGVFPCWPGSKRPAMPHSFQDASTSHRQIDSWWSWQPEANIALRTGDHTDVLDIDVHPTGDGFTRLRELLDAGLGTEWAHAVRSPSGGLHLYYPSDPDAPQPSWNRVREHVDFRGTGGYIIAAPSRITHAGQSRGQYQPIGAAYPGRPVQAEQIRELLTPARPDFEVPVLIGESRDDYGSRISDWLAGYDGSDPSGAAYWSACRLVEAGADEPTAYTYLAAPSAQLGLRESELVGVIIRAHHAAGPDPDVMAWLERTGQPLSPTRSSGRSLP</sequence>
<dbReference type="CDD" id="cd04859">
    <property type="entry name" value="Prim_Pol"/>
    <property type="match status" value="1"/>
</dbReference>
<evidence type="ECO:0000259" key="1">
    <source>
        <dbReference type="SMART" id="SM00943"/>
    </source>
</evidence>
<dbReference type="Proteomes" id="UP001498935">
    <property type="component" value="Unassembled WGS sequence"/>
</dbReference>
<dbReference type="SUPFAM" id="SSF56747">
    <property type="entry name" value="Prim-pol domain"/>
    <property type="match status" value="1"/>
</dbReference>
<dbReference type="InterPro" id="IPR015330">
    <property type="entry name" value="DNA_primase/pol_bifunc_N"/>
</dbReference>
<evidence type="ECO:0000313" key="2">
    <source>
        <dbReference type="EMBL" id="GAA5341578.1"/>
    </source>
</evidence>
<protein>
    <recommendedName>
        <fullName evidence="1">DNA primase/polymerase bifunctional N-terminal domain-containing protein</fullName>
    </recommendedName>
</protein>